<protein>
    <submittedName>
        <fullName evidence="2">Uncharacterized protein</fullName>
    </submittedName>
</protein>
<evidence type="ECO:0000313" key="2">
    <source>
        <dbReference type="EMBL" id="KAJ8456146.1"/>
    </source>
</evidence>
<feature type="region of interest" description="Disordered" evidence="1">
    <location>
        <begin position="267"/>
        <end position="290"/>
    </location>
</feature>
<feature type="region of interest" description="Disordered" evidence="1">
    <location>
        <begin position="88"/>
        <end position="111"/>
    </location>
</feature>
<feature type="region of interest" description="Disordered" evidence="1">
    <location>
        <begin position="162"/>
        <end position="187"/>
    </location>
</feature>
<name>A0AAD7X529_9APHY</name>
<dbReference type="AlphaFoldDB" id="A0AAD7X529"/>
<gene>
    <name evidence="2" type="ORF">ONZ51_g12254</name>
</gene>
<keyword evidence="3" id="KW-1185">Reference proteome</keyword>
<evidence type="ECO:0000313" key="3">
    <source>
        <dbReference type="Proteomes" id="UP001215151"/>
    </source>
</evidence>
<dbReference type="EMBL" id="JAPEVG010000715">
    <property type="protein sequence ID" value="KAJ8456146.1"/>
    <property type="molecule type" value="Genomic_DNA"/>
</dbReference>
<accession>A0AAD7X529</accession>
<feature type="region of interest" description="Disordered" evidence="1">
    <location>
        <begin position="1"/>
        <end position="40"/>
    </location>
</feature>
<dbReference type="Proteomes" id="UP001215151">
    <property type="component" value="Unassembled WGS sequence"/>
</dbReference>
<reference evidence="2" key="1">
    <citation type="submission" date="2022-11" db="EMBL/GenBank/DDBJ databases">
        <title>Genome Sequence of Cubamyces cubensis.</title>
        <authorList>
            <person name="Buettner E."/>
        </authorList>
    </citation>
    <scope>NUCLEOTIDE SEQUENCE</scope>
    <source>
        <strain evidence="2">MPL-01</strain>
    </source>
</reference>
<comment type="caution">
    <text evidence="2">The sequence shown here is derived from an EMBL/GenBank/DDBJ whole genome shotgun (WGS) entry which is preliminary data.</text>
</comment>
<organism evidence="2 3">
    <name type="scientific">Trametes cubensis</name>
    <dbReference type="NCBI Taxonomy" id="1111947"/>
    <lineage>
        <taxon>Eukaryota</taxon>
        <taxon>Fungi</taxon>
        <taxon>Dikarya</taxon>
        <taxon>Basidiomycota</taxon>
        <taxon>Agaricomycotina</taxon>
        <taxon>Agaricomycetes</taxon>
        <taxon>Polyporales</taxon>
        <taxon>Polyporaceae</taxon>
        <taxon>Trametes</taxon>
    </lineage>
</organism>
<feature type="compositionally biased region" description="Basic and acidic residues" evidence="1">
    <location>
        <begin position="177"/>
        <end position="187"/>
    </location>
</feature>
<sequence length="414" mass="50359">MPRRCKLHSDATGYPTPEEFKGMRYLPPPPHRRIPPPVPDELKPFIEYDDTVQPLVDELKAHGPLGHADHLLLHRLARLRRAGAARKQFHETDGLHENATTRAGVDHGHEPQTDATTVVADQSNASHSHAQEKQKKTVRAAERQVLQRWDAIRLATVQQDELQRRAERPMRQKRSKRNVEDRGTTEVHPKDMEAAAQAVELAQAAELERIRETHRKHLKELEAQRQQDERTRILWEAIQQQRQDELERRTREDLAWRAREARERREREEQECQEREREEHQRREQARMEQEVRARWERDARARWEREARATREREEQVHREREARILQMLEELDRRRQEESLQRQQEEYVRRQQEEFVRRQQEELVQQQQEFERRQQEEFTRRQQEEFTRRQQEEFVRRDNHYFDIFSAYLTLI</sequence>
<evidence type="ECO:0000256" key="1">
    <source>
        <dbReference type="SAM" id="MobiDB-lite"/>
    </source>
</evidence>
<proteinExistence type="predicted"/>